<dbReference type="Proteomes" id="UP000223071">
    <property type="component" value="Unassembled WGS sequence"/>
</dbReference>
<dbReference type="GO" id="GO:0003676">
    <property type="term" value="F:nucleic acid binding"/>
    <property type="evidence" value="ECO:0007669"/>
    <property type="project" value="InterPro"/>
</dbReference>
<dbReference type="GO" id="GO:0005737">
    <property type="term" value="C:cytoplasm"/>
    <property type="evidence" value="ECO:0007669"/>
    <property type="project" value="UniProtKB-SubCell"/>
</dbReference>
<dbReference type="InterPro" id="IPR025824">
    <property type="entry name" value="OB-fold_nuc-bd_dom"/>
</dbReference>
<dbReference type="GO" id="GO:0006308">
    <property type="term" value="P:DNA catabolic process"/>
    <property type="evidence" value="ECO:0007669"/>
    <property type="project" value="UniProtKB-UniRule"/>
</dbReference>
<comment type="subunit">
    <text evidence="5">Heterooligomer composed of large and small subunits.</text>
</comment>
<dbReference type="GO" id="GO:0009318">
    <property type="term" value="C:exodeoxyribonuclease VII complex"/>
    <property type="evidence" value="ECO:0007669"/>
    <property type="project" value="UniProtKB-UniRule"/>
</dbReference>
<evidence type="ECO:0000256" key="5">
    <source>
        <dbReference type="HAMAP-Rule" id="MF_00378"/>
    </source>
</evidence>
<dbReference type="CDD" id="cd04489">
    <property type="entry name" value="ExoVII_LU_OBF"/>
    <property type="match status" value="1"/>
</dbReference>
<comment type="similarity">
    <text evidence="5 6">Belongs to the XseA family.</text>
</comment>
<evidence type="ECO:0000259" key="8">
    <source>
        <dbReference type="Pfam" id="PF13742"/>
    </source>
</evidence>
<dbReference type="HAMAP" id="MF_00378">
    <property type="entry name" value="Exonuc_7_L"/>
    <property type="match status" value="1"/>
</dbReference>
<dbReference type="PANTHER" id="PTHR30008">
    <property type="entry name" value="EXODEOXYRIBONUCLEASE 7 LARGE SUBUNIT"/>
    <property type="match status" value="1"/>
</dbReference>
<reference evidence="9 10" key="1">
    <citation type="submission" date="2017-09" db="EMBL/GenBank/DDBJ databases">
        <title>Sequencing the genomes of two abundant thermophiles in Great Basin hot springs: Thermocrinis jamiesonii and novel Chloroflexi Thermoflexus hugenholtzii.</title>
        <authorList>
            <person name="Hedlund B."/>
        </authorList>
    </citation>
    <scope>NUCLEOTIDE SEQUENCE [LARGE SCALE GENOMIC DNA]</scope>
    <source>
        <strain evidence="9 10">G233</strain>
    </source>
</reference>
<evidence type="ECO:0000256" key="1">
    <source>
        <dbReference type="ARBA" id="ARBA00022490"/>
    </source>
</evidence>
<keyword evidence="1 5" id="KW-0963">Cytoplasm</keyword>
<protein>
    <recommendedName>
        <fullName evidence="5">Exodeoxyribonuclease 7 large subunit</fullName>
        <ecNumber evidence="5">3.1.11.6</ecNumber>
    </recommendedName>
    <alternativeName>
        <fullName evidence="5">Exodeoxyribonuclease VII large subunit</fullName>
        <shortName evidence="5">Exonuclease VII large subunit</shortName>
    </alternativeName>
</protein>
<feature type="domain" description="OB-fold nucleic acid binding" evidence="8">
    <location>
        <begin position="9"/>
        <end position="99"/>
    </location>
</feature>
<keyword evidence="2 5" id="KW-0540">Nuclease</keyword>
<dbReference type="InterPro" id="IPR003753">
    <property type="entry name" value="Exonuc_VII_L"/>
</dbReference>
<dbReference type="EC" id="3.1.11.6" evidence="5"/>
<dbReference type="AlphaFoldDB" id="A0A2A9HIP3"/>
<dbReference type="RefSeq" id="WP_098504403.1">
    <property type="nucleotide sequence ID" value="NZ_PDJQ01000001.1"/>
</dbReference>
<keyword evidence="10" id="KW-1185">Reference proteome</keyword>
<dbReference type="InterPro" id="IPR020579">
    <property type="entry name" value="Exonuc_VII_lsu_C"/>
</dbReference>
<sequence>MGPTDQVLPVSAVVSFLREYVEASELLSDLWITGEVSNYSQSQLGHRYFTLRDAKAAIRCVMFRDRMPRGFQLQDGDRIIAHGRITVYIQRGELQFDCDFARPEGVGALAAKLEELRLRLEAEGLFDPARKRPLPRFPMRIGLVTSPGGAALHDVQFVLRKRWPLATLVFAPAMVQGELAPGQVVAALRRLAAEPDLDVILVVRGGGASEDLHAFNDERVARAIYASPYPVVTGVGHETDVTIADLVADVRAATPSAAAERATPDIVAVRRNLEVLDRAMASAVRQTAAGLAADVEAAAGRLRRSAPRVAELQAAVQALARDMEGCIERQLQRERARFETMAARLAALDPMATLRRGFAIVQREGGRQPVVSSVRGVRAGDRLRVAVSDGAFWTEVR</sequence>
<comment type="catalytic activity">
    <reaction evidence="5 6">
        <text>Exonucleolytic cleavage in either 5'- to 3'- or 3'- to 5'-direction to yield nucleoside 5'-phosphates.</text>
        <dbReference type="EC" id="3.1.11.6"/>
    </reaction>
</comment>
<evidence type="ECO:0000313" key="10">
    <source>
        <dbReference type="Proteomes" id="UP000223071"/>
    </source>
</evidence>
<evidence type="ECO:0000256" key="3">
    <source>
        <dbReference type="ARBA" id="ARBA00022801"/>
    </source>
</evidence>
<dbReference type="PANTHER" id="PTHR30008:SF0">
    <property type="entry name" value="EXODEOXYRIBONUCLEASE 7 LARGE SUBUNIT"/>
    <property type="match status" value="1"/>
</dbReference>
<keyword evidence="3 5" id="KW-0378">Hydrolase</keyword>
<name>A0A2A9HIP3_TEPT2</name>
<feature type="domain" description="Exonuclease VII large subunit C-terminal" evidence="7">
    <location>
        <begin position="125"/>
        <end position="304"/>
    </location>
</feature>
<organism evidence="9 10">
    <name type="scientific">Tepidiforma thermophila (strain KCTC 52669 / CGMCC 1.13589 / G233)</name>
    <dbReference type="NCBI Taxonomy" id="2761530"/>
    <lineage>
        <taxon>Bacteria</taxon>
        <taxon>Bacillati</taxon>
        <taxon>Chloroflexota</taxon>
        <taxon>Tepidiformia</taxon>
        <taxon>Tepidiformales</taxon>
        <taxon>Tepidiformaceae</taxon>
        <taxon>Tepidiforma</taxon>
    </lineage>
</organism>
<keyword evidence="4 5" id="KW-0269">Exonuclease</keyword>
<comment type="subcellular location">
    <subcellularLocation>
        <location evidence="5 6">Cytoplasm</location>
    </subcellularLocation>
</comment>
<comment type="function">
    <text evidence="5">Bidirectionally degrades single-stranded DNA into large acid-insoluble oligonucleotides, which are then degraded further into small acid-soluble oligonucleotides.</text>
</comment>
<dbReference type="GO" id="GO:0008855">
    <property type="term" value="F:exodeoxyribonuclease VII activity"/>
    <property type="evidence" value="ECO:0007669"/>
    <property type="project" value="UniProtKB-UniRule"/>
</dbReference>
<evidence type="ECO:0000259" key="7">
    <source>
        <dbReference type="Pfam" id="PF02601"/>
    </source>
</evidence>
<dbReference type="Pfam" id="PF02601">
    <property type="entry name" value="Exonuc_VII_L"/>
    <property type="match status" value="1"/>
</dbReference>
<comment type="caution">
    <text evidence="9">The sequence shown here is derived from an EMBL/GenBank/DDBJ whole genome shotgun (WGS) entry which is preliminary data.</text>
</comment>
<dbReference type="EMBL" id="PDJQ01000001">
    <property type="protein sequence ID" value="PFG75061.1"/>
    <property type="molecule type" value="Genomic_DNA"/>
</dbReference>
<evidence type="ECO:0000256" key="2">
    <source>
        <dbReference type="ARBA" id="ARBA00022722"/>
    </source>
</evidence>
<evidence type="ECO:0000313" key="9">
    <source>
        <dbReference type="EMBL" id="PFG75061.1"/>
    </source>
</evidence>
<accession>A0A2A9HIP3</accession>
<dbReference type="Pfam" id="PF13742">
    <property type="entry name" value="tRNA_anti_2"/>
    <property type="match status" value="1"/>
</dbReference>
<gene>
    <name evidence="5" type="primary">xseA</name>
    <name evidence="9" type="ORF">A9A59_2326</name>
</gene>
<evidence type="ECO:0000256" key="6">
    <source>
        <dbReference type="RuleBase" id="RU004355"/>
    </source>
</evidence>
<proteinExistence type="inferred from homology"/>
<evidence type="ECO:0000256" key="4">
    <source>
        <dbReference type="ARBA" id="ARBA00022839"/>
    </source>
</evidence>
<dbReference type="NCBIfam" id="TIGR00237">
    <property type="entry name" value="xseA"/>
    <property type="match status" value="1"/>
</dbReference>